<feature type="coiled-coil region" evidence="3">
    <location>
        <begin position="81"/>
        <end position="118"/>
    </location>
</feature>
<accession>A0A6S7HBU3</accession>
<comment type="similarity">
    <text evidence="1">Belongs to the SH3BP5 family.</text>
</comment>
<evidence type="ECO:0000256" key="1">
    <source>
        <dbReference type="ARBA" id="ARBA00007796"/>
    </source>
</evidence>
<evidence type="ECO:0000313" key="5">
    <source>
        <dbReference type="EMBL" id="CAB3993341.1"/>
    </source>
</evidence>
<proteinExistence type="inferred from homology"/>
<gene>
    <name evidence="5" type="ORF">PACLA_8A035711</name>
</gene>
<dbReference type="EMBL" id="CACRXK020002242">
    <property type="protein sequence ID" value="CAB3993341.1"/>
    <property type="molecule type" value="Genomic_DNA"/>
</dbReference>
<feature type="region of interest" description="Disordered" evidence="4">
    <location>
        <begin position="1"/>
        <end position="21"/>
    </location>
</feature>
<evidence type="ECO:0000256" key="3">
    <source>
        <dbReference type="SAM" id="Coils"/>
    </source>
</evidence>
<dbReference type="GO" id="GO:0005737">
    <property type="term" value="C:cytoplasm"/>
    <property type="evidence" value="ECO:0007669"/>
    <property type="project" value="TreeGrafter"/>
</dbReference>
<protein>
    <submittedName>
        <fullName evidence="5">SH3 domain-binding 5 homolog</fullName>
    </submittedName>
</protein>
<dbReference type="OrthoDB" id="446789at2759"/>
<evidence type="ECO:0000256" key="2">
    <source>
        <dbReference type="ARBA" id="ARBA00023054"/>
    </source>
</evidence>
<keyword evidence="6" id="KW-1185">Reference proteome</keyword>
<dbReference type="PANTHER" id="PTHR19423:SF1">
    <property type="entry name" value="SH3 DOMAIN-BINDING PROTEIN 5"/>
    <property type="match status" value="1"/>
</dbReference>
<feature type="compositionally biased region" description="Basic and acidic residues" evidence="4">
    <location>
        <begin position="310"/>
        <end position="323"/>
    </location>
</feature>
<name>A0A6S7HBU3_PARCT</name>
<feature type="region of interest" description="Disordered" evidence="4">
    <location>
        <begin position="296"/>
        <end position="344"/>
    </location>
</feature>
<evidence type="ECO:0000256" key="4">
    <source>
        <dbReference type="SAM" id="MobiDB-lite"/>
    </source>
</evidence>
<dbReference type="GO" id="GO:0004860">
    <property type="term" value="F:protein kinase inhibitor activity"/>
    <property type="evidence" value="ECO:0007669"/>
    <property type="project" value="TreeGrafter"/>
</dbReference>
<dbReference type="Proteomes" id="UP001152795">
    <property type="component" value="Unassembled WGS sequence"/>
</dbReference>
<feature type="compositionally biased region" description="Acidic residues" evidence="4">
    <location>
        <begin position="300"/>
        <end position="309"/>
    </location>
</feature>
<organism evidence="5 6">
    <name type="scientific">Paramuricea clavata</name>
    <name type="common">Red gorgonian</name>
    <name type="synonym">Violescent sea-whip</name>
    <dbReference type="NCBI Taxonomy" id="317549"/>
    <lineage>
        <taxon>Eukaryota</taxon>
        <taxon>Metazoa</taxon>
        <taxon>Cnidaria</taxon>
        <taxon>Anthozoa</taxon>
        <taxon>Octocorallia</taxon>
        <taxon>Malacalcyonacea</taxon>
        <taxon>Plexauridae</taxon>
        <taxon>Paramuricea</taxon>
    </lineage>
</organism>
<dbReference type="AlphaFoldDB" id="A0A6S7HBU3"/>
<comment type="caution">
    <text evidence="5">The sequence shown here is derived from an EMBL/GenBank/DDBJ whole genome shotgun (WGS) entry which is preliminary data.</text>
</comment>
<dbReference type="InterPro" id="IPR007940">
    <property type="entry name" value="SH3BP5"/>
</dbReference>
<keyword evidence="2 3" id="KW-0175">Coiled coil</keyword>
<dbReference type="PANTHER" id="PTHR19423">
    <property type="entry name" value="SH3 DOMAIN-BINDING PROTEIN 5"/>
    <property type="match status" value="1"/>
</dbReference>
<sequence>MDNKSNKSSSDEDDEGLDPRIQGQLDRLNGFCTAVNHLEMELNEAQQLYRQVLSSASEQLKHKHKKLGKCVDRARPFYLANRDARQAFKQLQEAASDFERANEKYNSAKGKVAESEKKMMNDGRVFDGALQELLNHATVEVMEAAKLKRESSDSHQRVSLHFQATQKKVKELNRNLKGAILKSRGYFELTAALNRQLDQYKQRIFSVENGLRMAKQEYASALHALEQISDDIHRRREKNKLDEALASMPREDGVGAESDDDMKKIEAENRYHGDLILGETVDGLDRNEKSDFRSTHILSDGDEDIDSDHDDIIDGKISSRGERPSVSGSEGNNGEDAFSDIDLS</sequence>
<reference evidence="5" key="1">
    <citation type="submission" date="2020-04" db="EMBL/GenBank/DDBJ databases">
        <authorList>
            <person name="Alioto T."/>
            <person name="Alioto T."/>
            <person name="Gomez Garrido J."/>
        </authorList>
    </citation>
    <scope>NUCLEOTIDE SEQUENCE</scope>
    <source>
        <strain evidence="5">A484AB</strain>
    </source>
</reference>
<dbReference type="GO" id="GO:0035556">
    <property type="term" value="P:intracellular signal transduction"/>
    <property type="evidence" value="ECO:0007669"/>
    <property type="project" value="InterPro"/>
</dbReference>
<evidence type="ECO:0000313" key="6">
    <source>
        <dbReference type="Proteomes" id="UP001152795"/>
    </source>
</evidence>
<feature type="coiled-coil region" evidence="3">
    <location>
        <begin position="162"/>
        <end position="231"/>
    </location>
</feature>
<dbReference type="Pfam" id="PF05276">
    <property type="entry name" value="SH3BP5"/>
    <property type="match status" value="1"/>
</dbReference>